<organism evidence="2 3">
    <name type="scientific">Candidatus Mycobacterium methanotrophicum</name>
    <dbReference type="NCBI Taxonomy" id="2943498"/>
    <lineage>
        <taxon>Bacteria</taxon>
        <taxon>Bacillati</taxon>
        <taxon>Actinomycetota</taxon>
        <taxon>Actinomycetes</taxon>
        <taxon>Mycobacteriales</taxon>
        <taxon>Mycobacteriaceae</taxon>
        <taxon>Mycobacterium</taxon>
    </lineage>
</organism>
<dbReference type="RefSeq" id="WP_219070807.1">
    <property type="nucleotide sequence ID" value="NZ_CAJUXY010000114.1"/>
</dbReference>
<proteinExistence type="predicted"/>
<evidence type="ECO:0000313" key="2">
    <source>
        <dbReference type="EMBL" id="UQX12276.1"/>
    </source>
</evidence>
<keyword evidence="3" id="KW-1185">Reference proteome</keyword>
<dbReference type="EMBL" id="CP097320">
    <property type="protein sequence ID" value="UQX12276.1"/>
    <property type="molecule type" value="Genomic_DNA"/>
</dbReference>
<evidence type="ECO:0000256" key="1">
    <source>
        <dbReference type="SAM" id="Coils"/>
    </source>
</evidence>
<dbReference type="InterPro" id="IPR046229">
    <property type="entry name" value="TnpC-like"/>
</dbReference>
<feature type="coiled-coil region" evidence="1">
    <location>
        <begin position="87"/>
        <end position="155"/>
    </location>
</feature>
<gene>
    <name evidence="2" type="ORF">M5I08_08380</name>
</gene>
<name>A0ABY4QQW0_9MYCO</name>
<accession>A0ABY4QQW0</accession>
<protein>
    <submittedName>
        <fullName evidence="2">DUF6262 family protein</fullName>
    </submittedName>
</protein>
<dbReference type="Pfam" id="PF19776">
    <property type="entry name" value="DUF6262"/>
    <property type="match status" value="1"/>
</dbReference>
<keyword evidence="1" id="KW-0175">Coiled coil</keyword>
<sequence>MTDPRTDKLIAARRLDSRTKYERTQQALATLVKNGNQISFASVAREAKVSTWLLYNNSDLKQAITEAINHQTNSASQPASTARSASVDSLRTDLELARQEITQLRRSERKLRDRLQRTLGAEIEQIDRSELIARIADLEILVTKLRADNTELLETNARLTELVDQQGDDLDSANTLLRRYMKEASRAQSAAPS</sequence>
<evidence type="ECO:0000313" key="3">
    <source>
        <dbReference type="Proteomes" id="UP001056610"/>
    </source>
</evidence>
<reference evidence="2" key="1">
    <citation type="submission" date="2022-05" db="EMBL/GenBank/DDBJ databases">
        <title>A methanotrophic Mycobacterium dominates a cave microbial ecosystem.</title>
        <authorList>
            <person name="Van Spanning R.J.M."/>
            <person name="Guan Q."/>
            <person name="Melkonian C."/>
            <person name="Gallant J."/>
            <person name="Polerecky L."/>
            <person name="Flot J.-F."/>
            <person name="Brandt B.W."/>
            <person name="Braster M."/>
            <person name="Iturbe Espinoza P."/>
            <person name="Aerts J."/>
            <person name="Meima-Franke M."/>
            <person name="Piersma S.R."/>
            <person name="Bunduc C."/>
            <person name="Ummels R."/>
            <person name="Pain A."/>
            <person name="Fleming E.J."/>
            <person name="van der Wel N."/>
            <person name="Gherman V.D."/>
            <person name="Sarbu S.M."/>
            <person name="Bodelier P.L.E."/>
            <person name="Bitter W."/>
        </authorList>
    </citation>
    <scope>NUCLEOTIDE SEQUENCE</scope>
    <source>
        <strain evidence="2">Sulfur Cave</strain>
    </source>
</reference>
<dbReference type="Proteomes" id="UP001056610">
    <property type="component" value="Chromosome"/>
</dbReference>